<feature type="compositionally biased region" description="Basic and acidic residues" evidence="8">
    <location>
        <begin position="228"/>
        <end position="240"/>
    </location>
</feature>
<keyword evidence="2" id="KW-0575">Peroxidase</keyword>
<evidence type="ECO:0000256" key="4">
    <source>
        <dbReference type="ARBA" id="ARBA00022723"/>
    </source>
</evidence>
<feature type="transmembrane region" description="Helical" evidence="9">
    <location>
        <begin position="22"/>
        <end position="43"/>
    </location>
</feature>
<evidence type="ECO:0000313" key="12">
    <source>
        <dbReference type="Proteomes" id="UP001201163"/>
    </source>
</evidence>
<dbReference type="InterPro" id="IPR000028">
    <property type="entry name" value="Chloroperoxidase"/>
</dbReference>
<feature type="domain" description="Heme haloperoxidase family profile" evidence="10">
    <location>
        <begin position="61"/>
        <end position="304"/>
    </location>
</feature>
<dbReference type="PANTHER" id="PTHR33577:SF18">
    <property type="entry name" value="HEME HALOPEROXIDASE FAMILY PROFILE DOMAIN-CONTAINING PROTEIN"/>
    <property type="match status" value="1"/>
</dbReference>
<dbReference type="GO" id="GO:0046872">
    <property type="term" value="F:metal ion binding"/>
    <property type="evidence" value="ECO:0007669"/>
    <property type="project" value="UniProtKB-KW"/>
</dbReference>
<dbReference type="GO" id="GO:0004601">
    <property type="term" value="F:peroxidase activity"/>
    <property type="evidence" value="ECO:0007669"/>
    <property type="project" value="UniProtKB-KW"/>
</dbReference>
<dbReference type="PANTHER" id="PTHR33577">
    <property type="entry name" value="STERIGMATOCYSTIN BIOSYNTHESIS PEROXIDASE STCC-RELATED"/>
    <property type="match status" value="1"/>
</dbReference>
<evidence type="ECO:0000256" key="2">
    <source>
        <dbReference type="ARBA" id="ARBA00022559"/>
    </source>
</evidence>
<dbReference type="Proteomes" id="UP001201163">
    <property type="component" value="Unassembled WGS sequence"/>
</dbReference>
<gene>
    <name evidence="11" type="ORF">EDB92DRAFT_730214</name>
</gene>
<keyword evidence="5" id="KW-0560">Oxidoreductase</keyword>
<protein>
    <submittedName>
        <fullName evidence="11">Cloroperoxidase</fullName>
    </submittedName>
</protein>
<evidence type="ECO:0000256" key="6">
    <source>
        <dbReference type="ARBA" id="ARBA00023004"/>
    </source>
</evidence>
<keyword evidence="12" id="KW-1185">Reference proteome</keyword>
<keyword evidence="9" id="KW-0472">Membrane</keyword>
<dbReference type="Gene3D" id="1.10.489.10">
    <property type="entry name" value="Chloroperoxidase-like"/>
    <property type="match status" value="1"/>
</dbReference>
<comment type="similarity">
    <text evidence="7">Belongs to the chloroperoxidase family.</text>
</comment>
<evidence type="ECO:0000313" key="11">
    <source>
        <dbReference type="EMBL" id="KAH8990853.1"/>
    </source>
</evidence>
<proteinExistence type="inferred from homology"/>
<keyword evidence="9" id="KW-1133">Transmembrane helix</keyword>
<dbReference type="InterPro" id="IPR036851">
    <property type="entry name" value="Chloroperoxidase-like_sf"/>
</dbReference>
<name>A0AAD4LGT1_9AGAM</name>
<dbReference type="AlphaFoldDB" id="A0AAD4LGT1"/>
<dbReference type="Pfam" id="PF01328">
    <property type="entry name" value="Peroxidase_2"/>
    <property type="match status" value="1"/>
</dbReference>
<dbReference type="EMBL" id="JAKELL010000029">
    <property type="protein sequence ID" value="KAH8990853.1"/>
    <property type="molecule type" value="Genomic_DNA"/>
</dbReference>
<comment type="caution">
    <text evidence="11">The sequence shown here is derived from an EMBL/GenBank/DDBJ whole genome shotgun (WGS) entry which is preliminary data.</text>
</comment>
<organism evidence="11 12">
    <name type="scientific">Lactarius akahatsu</name>
    <dbReference type="NCBI Taxonomy" id="416441"/>
    <lineage>
        <taxon>Eukaryota</taxon>
        <taxon>Fungi</taxon>
        <taxon>Dikarya</taxon>
        <taxon>Basidiomycota</taxon>
        <taxon>Agaricomycotina</taxon>
        <taxon>Agaricomycetes</taxon>
        <taxon>Russulales</taxon>
        <taxon>Russulaceae</taxon>
        <taxon>Lactarius</taxon>
    </lineage>
</organism>
<evidence type="ECO:0000256" key="3">
    <source>
        <dbReference type="ARBA" id="ARBA00022617"/>
    </source>
</evidence>
<keyword evidence="4" id="KW-0479">Metal-binding</keyword>
<keyword evidence="6" id="KW-0408">Iron</keyword>
<feature type="region of interest" description="Disordered" evidence="8">
    <location>
        <begin position="177"/>
        <end position="198"/>
    </location>
</feature>
<evidence type="ECO:0000256" key="1">
    <source>
        <dbReference type="ARBA" id="ARBA00001970"/>
    </source>
</evidence>
<reference evidence="11" key="1">
    <citation type="submission" date="2022-01" db="EMBL/GenBank/DDBJ databases">
        <title>Comparative genomics reveals a dynamic genome evolution in the ectomycorrhizal milk-cap (Lactarius) mushrooms.</title>
        <authorList>
            <consortium name="DOE Joint Genome Institute"/>
            <person name="Lebreton A."/>
            <person name="Tang N."/>
            <person name="Kuo A."/>
            <person name="LaButti K."/>
            <person name="Drula E."/>
            <person name="Barry K."/>
            <person name="Clum A."/>
            <person name="Lipzen A."/>
            <person name="Mousain D."/>
            <person name="Ng V."/>
            <person name="Wang R."/>
            <person name="Wang X."/>
            <person name="Dai Y."/>
            <person name="Henrissat B."/>
            <person name="Grigoriev I.V."/>
            <person name="Guerin-Laguette A."/>
            <person name="Yu F."/>
            <person name="Martin F.M."/>
        </authorList>
    </citation>
    <scope>NUCLEOTIDE SEQUENCE</scope>
    <source>
        <strain evidence="11">QP</strain>
    </source>
</reference>
<keyword evidence="9" id="KW-0812">Transmembrane</keyword>
<dbReference type="PROSITE" id="PS51405">
    <property type="entry name" value="HEME_HALOPEROXIDASE"/>
    <property type="match status" value="1"/>
</dbReference>
<dbReference type="SUPFAM" id="SSF47571">
    <property type="entry name" value="Cloroperoxidase"/>
    <property type="match status" value="1"/>
</dbReference>
<sequence>MVSILTALRRIGRGTLSRLFEAGFFVSLMSWDFTLAIINIFTFKRKIGQVTPKGKPGEGGVWPEYIPPREGDSRCSCPALNAMANHGIIPRDGRNISFKEISGQIRSTYNFAPSFCLYVPRFIAHILNRSYGSGHFDLADIDVHNGIEHDASLVRRDTFHQIHQGFPDGGLVAALLKSATGPPPKKDTLPASQGHLPPNESPYFNVAAHVSKATTDFDMNRTLTPADLSRRLGERRRESKASNGQYSQDTGHKMFGSSNGSTLLTIFGGRLHDIHTFLTEERLPEGWESRVRDQMGLTLFAFNRTAIRVELGIEEEVNQPLHLM</sequence>
<feature type="region of interest" description="Disordered" evidence="8">
    <location>
        <begin position="221"/>
        <end position="254"/>
    </location>
</feature>
<accession>A0AAD4LGT1</accession>
<comment type="cofactor">
    <cofactor evidence="1">
        <name>heme b</name>
        <dbReference type="ChEBI" id="CHEBI:60344"/>
    </cofactor>
</comment>
<evidence type="ECO:0000256" key="7">
    <source>
        <dbReference type="ARBA" id="ARBA00025795"/>
    </source>
</evidence>
<evidence type="ECO:0000256" key="9">
    <source>
        <dbReference type="SAM" id="Phobius"/>
    </source>
</evidence>
<keyword evidence="3" id="KW-0349">Heme</keyword>
<evidence type="ECO:0000259" key="10">
    <source>
        <dbReference type="PROSITE" id="PS51405"/>
    </source>
</evidence>
<evidence type="ECO:0000256" key="8">
    <source>
        <dbReference type="SAM" id="MobiDB-lite"/>
    </source>
</evidence>
<evidence type="ECO:0000256" key="5">
    <source>
        <dbReference type="ARBA" id="ARBA00023002"/>
    </source>
</evidence>